<feature type="domain" description="N-acetyltransferase" evidence="1">
    <location>
        <begin position="1"/>
        <end position="157"/>
    </location>
</feature>
<sequence length="170" mass="20034">MLRKTKYSDLEIVEKILKDGKKFLKEQNVNQRQHGSPSIEDIKNDIKEKTAFVYELENKVVATLKLANYDLDYEKSTLWSTSEKYLALHRFAVLKSVRKKGVAKQILFSIIEYAKNNNIKNIKVDTHKDNIIMRRFLLNFGFKELGEITLSMKNNLDDKKRIAYEFKLEK</sequence>
<proteinExistence type="predicted"/>
<dbReference type="SUPFAM" id="SSF55729">
    <property type="entry name" value="Acyl-CoA N-acyltransferases (Nat)"/>
    <property type="match status" value="1"/>
</dbReference>
<dbReference type="HOGENOM" id="CLU_013985_13_0_9"/>
<reference evidence="2 3" key="1">
    <citation type="submission" date="2013-08" db="EMBL/GenBank/DDBJ databases">
        <authorList>
            <person name="Weinstock G."/>
            <person name="Sodergren E."/>
            <person name="Wylie T."/>
            <person name="Fulton L."/>
            <person name="Fulton R."/>
            <person name="Fronick C."/>
            <person name="O'Laughlin M."/>
            <person name="Godfrey J."/>
            <person name="Miner T."/>
            <person name="Herter B."/>
            <person name="Appelbaum E."/>
            <person name="Cordes M."/>
            <person name="Lek S."/>
            <person name="Wollam A."/>
            <person name="Pepin K.H."/>
            <person name="Palsikar V.B."/>
            <person name="Mitreva M."/>
            <person name="Wilson R.K."/>
        </authorList>
    </citation>
    <scope>NUCLEOTIDE SEQUENCE [LARGE SCALE GENOMIC DNA]</scope>
    <source>
        <strain evidence="2 3">ATCC 700627</strain>
    </source>
</reference>
<dbReference type="AlphaFoldDB" id="U2Q989"/>
<dbReference type="InterPro" id="IPR000182">
    <property type="entry name" value="GNAT_dom"/>
</dbReference>
<evidence type="ECO:0000313" key="2">
    <source>
        <dbReference type="EMBL" id="ERK59375.1"/>
    </source>
</evidence>
<dbReference type="InterPro" id="IPR016181">
    <property type="entry name" value="Acyl_CoA_acyltransferase"/>
</dbReference>
<dbReference type="eggNOG" id="COG0456">
    <property type="taxonomic scope" value="Bacteria"/>
</dbReference>
<dbReference type="PROSITE" id="PS51186">
    <property type="entry name" value="GNAT"/>
    <property type="match status" value="1"/>
</dbReference>
<dbReference type="RefSeq" id="WP_021753065.1">
    <property type="nucleotide sequence ID" value="NZ_KI271842.1"/>
</dbReference>
<accession>U2Q989</accession>
<dbReference type="Proteomes" id="UP000016637">
    <property type="component" value="Unassembled WGS sequence"/>
</dbReference>
<evidence type="ECO:0000313" key="3">
    <source>
        <dbReference type="Proteomes" id="UP000016637"/>
    </source>
</evidence>
<dbReference type="EMBL" id="AWVP01000033">
    <property type="protein sequence ID" value="ERK59375.1"/>
    <property type="molecule type" value="Genomic_DNA"/>
</dbReference>
<name>U2Q989_9BACL</name>
<dbReference type="GO" id="GO:0016747">
    <property type="term" value="F:acyltransferase activity, transferring groups other than amino-acyl groups"/>
    <property type="evidence" value="ECO:0007669"/>
    <property type="project" value="InterPro"/>
</dbReference>
<comment type="caution">
    <text evidence="2">The sequence shown here is derived from an EMBL/GenBank/DDBJ whole genome shotgun (WGS) entry which is preliminary data.</text>
</comment>
<dbReference type="Gene3D" id="3.40.630.30">
    <property type="match status" value="1"/>
</dbReference>
<gene>
    <name evidence="2" type="ORF">HMPREF1983_00588</name>
</gene>
<dbReference type="PATRIC" id="fig|1321820.3.peg.576"/>
<dbReference type="Pfam" id="PF00583">
    <property type="entry name" value="Acetyltransf_1"/>
    <property type="match status" value="1"/>
</dbReference>
<organism evidence="2 3">
    <name type="scientific">Gemella bergeri ATCC 700627</name>
    <dbReference type="NCBI Taxonomy" id="1321820"/>
    <lineage>
        <taxon>Bacteria</taxon>
        <taxon>Bacillati</taxon>
        <taxon>Bacillota</taxon>
        <taxon>Bacilli</taxon>
        <taxon>Bacillales</taxon>
        <taxon>Gemellaceae</taxon>
        <taxon>Gemella</taxon>
    </lineage>
</organism>
<protein>
    <submittedName>
        <fullName evidence="2">Acetyltransferase, GNAT family</fullName>
    </submittedName>
</protein>
<evidence type="ECO:0000259" key="1">
    <source>
        <dbReference type="PROSITE" id="PS51186"/>
    </source>
</evidence>
<keyword evidence="3" id="KW-1185">Reference proteome</keyword>
<keyword evidence="2" id="KW-0808">Transferase</keyword>
<dbReference type="CDD" id="cd04301">
    <property type="entry name" value="NAT_SF"/>
    <property type="match status" value="1"/>
</dbReference>